<accession>A0ABM3QYP3</accession>
<reference evidence="3" key="1">
    <citation type="journal article" date="2021" name="Nat. Commun.">
        <title>Genomic analyses provide insights into spinach domestication and the genetic basis of agronomic traits.</title>
        <authorList>
            <person name="Cai X."/>
            <person name="Sun X."/>
            <person name="Xu C."/>
            <person name="Sun H."/>
            <person name="Wang X."/>
            <person name="Ge C."/>
            <person name="Zhang Z."/>
            <person name="Wang Q."/>
            <person name="Fei Z."/>
            <person name="Jiao C."/>
            <person name="Wang Q."/>
        </authorList>
    </citation>
    <scope>NUCLEOTIDE SEQUENCE [LARGE SCALE GENOMIC DNA]</scope>
    <source>
        <strain evidence="3">cv. Varoflay</strain>
    </source>
</reference>
<dbReference type="Pfam" id="PF13456">
    <property type="entry name" value="RVT_3"/>
    <property type="match status" value="1"/>
</dbReference>
<keyword evidence="1" id="KW-0812">Transmembrane</keyword>
<sequence length="247" mass="28289">MGISMGLGNINVFKKVWVAIFFIIIWSVWKERNNRIFQQSVISTHHIKDLILFRLGWWIKGWDTHFPYSSEEVIRNPQCLQWRSTKAYHPKLTADPLAFQWEPPQSGHLKWNVDASLQPTLNKTSIGGVLRDSDGNFLCLFSSPIPHMEINIAEIFAIHKALKITQGSNKFKNSRLIIESDSANAVKWCNEKNGGPWNIQFVLNFIRNISTSGIQVSIHHRGRESNGIADGLAKQGLIRRDDFIAWV</sequence>
<dbReference type="InterPro" id="IPR053151">
    <property type="entry name" value="RNase_H-like"/>
</dbReference>
<name>A0ABM3QYP3_SPIOL</name>
<dbReference type="CDD" id="cd06222">
    <property type="entry name" value="RNase_H_like"/>
    <property type="match status" value="1"/>
</dbReference>
<gene>
    <name evidence="4" type="primary">LOC130463385</name>
</gene>
<keyword evidence="3" id="KW-1185">Reference proteome</keyword>
<dbReference type="GeneID" id="130463385"/>
<dbReference type="InterPro" id="IPR002156">
    <property type="entry name" value="RNaseH_domain"/>
</dbReference>
<dbReference type="RefSeq" id="XP_056688475.1">
    <property type="nucleotide sequence ID" value="XM_056832497.1"/>
</dbReference>
<dbReference type="PANTHER" id="PTHR47723:SF22">
    <property type="entry name" value="RNASE H TYPE-1 DOMAIN-CONTAINING PROTEIN"/>
    <property type="match status" value="1"/>
</dbReference>
<evidence type="ECO:0000313" key="3">
    <source>
        <dbReference type="Proteomes" id="UP000813463"/>
    </source>
</evidence>
<evidence type="ECO:0000259" key="2">
    <source>
        <dbReference type="Pfam" id="PF13456"/>
    </source>
</evidence>
<feature type="transmembrane region" description="Helical" evidence="1">
    <location>
        <begin position="12"/>
        <end position="29"/>
    </location>
</feature>
<protein>
    <recommendedName>
        <fullName evidence="2">RNase H type-1 domain-containing protein</fullName>
    </recommendedName>
</protein>
<organism evidence="3 4">
    <name type="scientific">Spinacia oleracea</name>
    <name type="common">Spinach</name>
    <dbReference type="NCBI Taxonomy" id="3562"/>
    <lineage>
        <taxon>Eukaryota</taxon>
        <taxon>Viridiplantae</taxon>
        <taxon>Streptophyta</taxon>
        <taxon>Embryophyta</taxon>
        <taxon>Tracheophyta</taxon>
        <taxon>Spermatophyta</taxon>
        <taxon>Magnoliopsida</taxon>
        <taxon>eudicotyledons</taxon>
        <taxon>Gunneridae</taxon>
        <taxon>Pentapetalae</taxon>
        <taxon>Caryophyllales</taxon>
        <taxon>Chenopodiaceae</taxon>
        <taxon>Chenopodioideae</taxon>
        <taxon>Anserineae</taxon>
        <taxon>Spinacia</taxon>
    </lineage>
</organism>
<keyword evidence="1" id="KW-1133">Transmembrane helix</keyword>
<dbReference type="InterPro" id="IPR012337">
    <property type="entry name" value="RNaseH-like_sf"/>
</dbReference>
<dbReference type="PANTHER" id="PTHR47723">
    <property type="entry name" value="OS05G0353850 PROTEIN"/>
    <property type="match status" value="1"/>
</dbReference>
<dbReference type="InterPro" id="IPR036397">
    <property type="entry name" value="RNaseH_sf"/>
</dbReference>
<dbReference type="Gene3D" id="3.30.420.10">
    <property type="entry name" value="Ribonuclease H-like superfamily/Ribonuclease H"/>
    <property type="match status" value="1"/>
</dbReference>
<proteinExistence type="predicted"/>
<dbReference type="InterPro" id="IPR044730">
    <property type="entry name" value="RNase_H-like_dom_plant"/>
</dbReference>
<dbReference type="SUPFAM" id="SSF53098">
    <property type="entry name" value="Ribonuclease H-like"/>
    <property type="match status" value="1"/>
</dbReference>
<feature type="domain" description="RNase H type-1" evidence="2">
    <location>
        <begin position="112"/>
        <end position="235"/>
    </location>
</feature>
<keyword evidence="1" id="KW-0472">Membrane</keyword>
<dbReference type="Proteomes" id="UP000813463">
    <property type="component" value="Chromosome 1"/>
</dbReference>
<reference evidence="4" key="2">
    <citation type="submission" date="2025-08" db="UniProtKB">
        <authorList>
            <consortium name="RefSeq"/>
        </authorList>
    </citation>
    <scope>IDENTIFICATION</scope>
    <source>
        <tissue evidence="4">Leaf</tissue>
    </source>
</reference>
<evidence type="ECO:0000313" key="4">
    <source>
        <dbReference type="RefSeq" id="XP_056688475.1"/>
    </source>
</evidence>
<evidence type="ECO:0000256" key="1">
    <source>
        <dbReference type="SAM" id="Phobius"/>
    </source>
</evidence>